<dbReference type="SUPFAM" id="SSF58104">
    <property type="entry name" value="Methyl-accepting chemotaxis protein (MCP) signaling domain"/>
    <property type="match status" value="1"/>
</dbReference>
<sequence>MSIKKKFSIVIIVLVIFSTVAVSAAISINEINAINNQSKGEMQSVTAQCVDSINAVVNKEQSVNSLVAARSAVTKLALKSPDGQITPEVNENNTWLQDYVKKAGNISHTFVLDSNLKDISDSNTSFIGKSYADKKYAQDALLGKETISDTTISNTTHKPIVVFASPIVSGGKVIGVVASSVEGASFSKYLKNVKTNSSPSSYAYMVDEKGKVLYNRKTQDIGKPIGNGKMKDVIADLLKGNSKTSDFVEYGDAGQEKVVYYYQMPNLKWTLVLVSFRAEMMKSVKSAIYISIAMTIIFGVLASIVGLLFSKRITNPILDIAKLADKTAKLDLVLDKSYDKYRGFKDEVGVIFKSVLEIRSTFREIVGELNTVSTSINGNADNVEDLTKELKFYADETSSETENLSAGMEENSATVEEVSASTGEISNSVSNIAEKAEGAAELTANTNKMSIKLKDDSINSKKSTNEIYNNVKTELEQAIKKSEAVKEIDNLASAILQITEQTNLLALNAAIEAARAGEAGRGFAVVAEEVRTLAEQSSDMASKIQSVVETVNSSVKDLNSESIKLLKFVDENVYSDYDKFVQSAEVYSKDAENINGLMSEFNSTSKQLNSSIDGISRAISEIAIVVNNGAVGVSNIAEKSLNIVEKVKLIEDSVEKNKNSAKELQGLVSKFKI</sequence>
<evidence type="ECO:0000313" key="9">
    <source>
        <dbReference type="Proteomes" id="UP000190951"/>
    </source>
</evidence>
<dbReference type="AlphaFoldDB" id="A0A1S8MCM9"/>
<evidence type="ECO:0000256" key="6">
    <source>
        <dbReference type="ARBA" id="ARBA00023136"/>
    </source>
</evidence>
<keyword evidence="5" id="KW-1133">Transmembrane helix</keyword>
<dbReference type="Pfam" id="PF00015">
    <property type="entry name" value="MCPsignal"/>
    <property type="match status" value="1"/>
</dbReference>
<dbReference type="STRING" id="84029.CROST_13130"/>
<dbReference type="GO" id="GO:0005886">
    <property type="term" value="C:plasma membrane"/>
    <property type="evidence" value="ECO:0007669"/>
    <property type="project" value="UniProtKB-SubCell"/>
</dbReference>
<dbReference type="GO" id="GO:0007165">
    <property type="term" value="P:signal transduction"/>
    <property type="evidence" value="ECO:0007669"/>
    <property type="project" value="UniProtKB-KW"/>
</dbReference>
<dbReference type="RefSeq" id="WP_077832961.1">
    <property type="nucleotide sequence ID" value="NZ_CP096983.1"/>
</dbReference>
<name>A0A1S8MCM9_9CLOT</name>
<evidence type="ECO:0000256" key="7">
    <source>
        <dbReference type="ARBA" id="ARBA00023224"/>
    </source>
</evidence>
<accession>A0A1S8MCM9</accession>
<dbReference type="Proteomes" id="UP000190951">
    <property type="component" value="Chromosome"/>
</dbReference>
<dbReference type="KEGG" id="crw:CROST_026480"/>
<keyword evidence="4" id="KW-0812">Transmembrane</keyword>
<keyword evidence="3" id="KW-0145">Chemotaxis</keyword>
<dbReference type="Pfam" id="PF02743">
    <property type="entry name" value="dCache_1"/>
    <property type="match status" value="1"/>
</dbReference>
<keyword evidence="9" id="KW-1185">Reference proteome</keyword>
<dbReference type="PANTHER" id="PTHR32089:SF112">
    <property type="entry name" value="LYSOZYME-LIKE PROTEIN-RELATED"/>
    <property type="match status" value="1"/>
</dbReference>
<evidence type="ECO:0000256" key="5">
    <source>
        <dbReference type="ARBA" id="ARBA00022989"/>
    </source>
</evidence>
<dbReference type="InterPro" id="IPR033479">
    <property type="entry name" value="dCache_1"/>
</dbReference>
<dbReference type="EMBL" id="CP096983">
    <property type="protein sequence ID" value="URZ11931.1"/>
    <property type="molecule type" value="Genomic_DNA"/>
</dbReference>
<dbReference type="Gene3D" id="1.10.287.950">
    <property type="entry name" value="Methyl-accepting chemotaxis protein"/>
    <property type="match status" value="1"/>
</dbReference>
<reference evidence="8 9" key="1">
    <citation type="submission" date="2022-04" db="EMBL/GenBank/DDBJ databases">
        <title>Genome sequence of C. roseum typestrain.</title>
        <authorList>
            <person name="Poehlein A."/>
            <person name="Schoch T."/>
            <person name="Duerre P."/>
            <person name="Daniel R."/>
        </authorList>
    </citation>
    <scope>NUCLEOTIDE SEQUENCE [LARGE SCALE GENOMIC DNA]</scope>
    <source>
        <strain evidence="8 9">DSM 7320</strain>
    </source>
</reference>
<dbReference type="InterPro" id="IPR004089">
    <property type="entry name" value="MCPsignal_dom"/>
</dbReference>
<keyword evidence="6" id="KW-0472">Membrane</keyword>
<comment type="subcellular location">
    <subcellularLocation>
        <location evidence="1">Cell membrane</location>
        <topology evidence="1">Multi-pass membrane protein</topology>
    </subcellularLocation>
</comment>
<evidence type="ECO:0000313" key="8">
    <source>
        <dbReference type="EMBL" id="URZ11931.1"/>
    </source>
</evidence>
<dbReference type="CDD" id="cd12912">
    <property type="entry name" value="PDC2_MCP_like"/>
    <property type="match status" value="1"/>
</dbReference>
<gene>
    <name evidence="8" type="ORF">CROST_026480</name>
</gene>
<dbReference type="GO" id="GO:0006935">
    <property type="term" value="P:chemotaxis"/>
    <property type="evidence" value="ECO:0007669"/>
    <property type="project" value="UniProtKB-KW"/>
</dbReference>
<dbReference type="SUPFAM" id="SSF103190">
    <property type="entry name" value="Sensory domain-like"/>
    <property type="match status" value="1"/>
</dbReference>
<evidence type="ECO:0000256" key="1">
    <source>
        <dbReference type="ARBA" id="ARBA00004651"/>
    </source>
</evidence>
<evidence type="ECO:0000256" key="3">
    <source>
        <dbReference type="ARBA" id="ARBA00022500"/>
    </source>
</evidence>
<dbReference type="PANTHER" id="PTHR32089">
    <property type="entry name" value="METHYL-ACCEPTING CHEMOTAXIS PROTEIN MCPB"/>
    <property type="match status" value="1"/>
</dbReference>
<protein>
    <submittedName>
        <fullName evidence="8">Uncharacterized protein</fullName>
    </submittedName>
</protein>
<dbReference type="Gene3D" id="3.30.450.20">
    <property type="entry name" value="PAS domain"/>
    <property type="match status" value="1"/>
</dbReference>
<dbReference type="SMART" id="SM00283">
    <property type="entry name" value="MA"/>
    <property type="match status" value="1"/>
</dbReference>
<keyword evidence="2" id="KW-1003">Cell membrane</keyword>
<dbReference type="CDD" id="cd18773">
    <property type="entry name" value="PDC1_HK_sensor"/>
    <property type="match status" value="1"/>
</dbReference>
<keyword evidence="7" id="KW-0807">Transducer</keyword>
<evidence type="ECO:0000256" key="2">
    <source>
        <dbReference type="ARBA" id="ARBA00022475"/>
    </source>
</evidence>
<dbReference type="InterPro" id="IPR029151">
    <property type="entry name" value="Sensor-like_sf"/>
</dbReference>
<organism evidence="8 9">
    <name type="scientific">Clostridium felsineum</name>
    <dbReference type="NCBI Taxonomy" id="36839"/>
    <lineage>
        <taxon>Bacteria</taxon>
        <taxon>Bacillati</taxon>
        <taxon>Bacillota</taxon>
        <taxon>Clostridia</taxon>
        <taxon>Eubacteriales</taxon>
        <taxon>Clostridiaceae</taxon>
        <taxon>Clostridium</taxon>
    </lineage>
</organism>
<evidence type="ECO:0000256" key="4">
    <source>
        <dbReference type="ARBA" id="ARBA00022692"/>
    </source>
</evidence>
<dbReference type="PROSITE" id="PS50111">
    <property type="entry name" value="CHEMOTAXIS_TRANSDUC_2"/>
    <property type="match status" value="1"/>
</dbReference>
<proteinExistence type="predicted"/>